<accession>A0A0R3D151</accession>
<dbReference type="Proteomes" id="UP000051936">
    <property type="component" value="Unassembled WGS sequence"/>
</dbReference>
<sequence>MMRQTLGILLAGSLVAATAAMAIPVTPDPDRDGPADGIDVGWYRSSGSNTYVDETWWATRNRCTPDYLGERLICGALRILARATSRTFEAKMSDDAGLPLPASWELMTAKNAFFIRSGHVETPLDLATVASFYRAALGQRGWIEKDGAVIKPDRAEIAFTTPDGPAMLRLTRQDNRTIVDLSVRKRANATAGIPPKPGQVRLMLGNETDEAAVVTVNERTISLAPHVGEKLAHTDDAASEGSDIQKIDLPPGKHTITVKVAGNAARSRELEVAANETWGLLVGPDGAPLPIRLY</sequence>
<dbReference type="EMBL" id="LJYG01000108">
    <property type="protein sequence ID" value="KRQ03561.1"/>
    <property type="molecule type" value="Genomic_DNA"/>
</dbReference>
<organism evidence="2 3">
    <name type="scientific">Bradyrhizobium manausense</name>
    <dbReference type="NCBI Taxonomy" id="989370"/>
    <lineage>
        <taxon>Bacteria</taxon>
        <taxon>Pseudomonadati</taxon>
        <taxon>Pseudomonadota</taxon>
        <taxon>Alphaproteobacteria</taxon>
        <taxon>Hyphomicrobiales</taxon>
        <taxon>Nitrobacteraceae</taxon>
        <taxon>Bradyrhizobium</taxon>
    </lineage>
</organism>
<keyword evidence="3" id="KW-1185">Reference proteome</keyword>
<evidence type="ECO:0000313" key="3">
    <source>
        <dbReference type="Proteomes" id="UP000051936"/>
    </source>
</evidence>
<keyword evidence="1" id="KW-0732">Signal</keyword>
<evidence type="ECO:0000256" key="1">
    <source>
        <dbReference type="SAM" id="SignalP"/>
    </source>
</evidence>
<feature type="signal peptide" evidence="1">
    <location>
        <begin position="1"/>
        <end position="22"/>
    </location>
</feature>
<dbReference type="AlphaFoldDB" id="A0A0R3D151"/>
<comment type="caution">
    <text evidence="2">The sequence shown here is derived from an EMBL/GenBank/DDBJ whole genome shotgun (WGS) entry which is preliminary data.</text>
</comment>
<name>A0A0R3D151_9BRAD</name>
<protein>
    <submittedName>
        <fullName evidence="2">Uncharacterized protein</fullName>
    </submittedName>
</protein>
<dbReference type="OrthoDB" id="7927554at2"/>
<evidence type="ECO:0000313" key="2">
    <source>
        <dbReference type="EMBL" id="KRQ03561.1"/>
    </source>
</evidence>
<feature type="chain" id="PRO_5006435025" evidence="1">
    <location>
        <begin position="23"/>
        <end position="294"/>
    </location>
</feature>
<dbReference type="STRING" id="989370.AOQ71_33280"/>
<proteinExistence type="predicted"/>
<dbReference type="RefSeq" id="WP_057756163.1">
    <property type="nucleotide sequence ID" value="NZ_LJYG01000108.1"/>
</dbReference>
<reference evidence="2 3" key="1">
    <citation type="submission" date="2015-09" db="EMBL/GenBank/DDBJ databases">
        <title>Draft Genome Sequence of Bradyrhizobium manausense Strain BR 3351T, a Novel Symbiotic Nitrogen-Fixing Alphaproteobacterium Isolated from Brazilian Amazon Rain Forest.</title>
        <authorList>
            <person name="De Araujo J.L."/>
            <person name="Zilli J.E."/>
        </authorList>
    </citation>
    <scope>NUCLEOTIDE SEQUENCE [LARGE SCALE GENOMIC DNA]</scope>
    <source>
        <strain evidence="2 3">BR3351</strain>
    </source>
</reference>
<gene>
    <name evidence="2" type="ORF">AOQ71_33280</name>
</gene>